<dbReference type="RefSeq" id="XP_007374472.1">
    <property type="nucleotide sequence ID" value="XM_007374410.1"/>
</dbReference>
<dbReference type="AlphaFoldDB" id="G3AKQ2"/>
<dbReference type="Pfam" id="PF08784">
    <property type="entry name" value="RPA_C"/>
    <property type="match status" value="1"/>
</dbReference>
<keyword evidence="7" id="KW-1185">Reference proteome</keyword>
<comment type="subcellular location">
    <subcellularLocation>
        <location evidence="1">Nucleus</location>
    </subcellularLocation>
</comment>
<dbReference type="HOGENOM" id="CLU_051033_0_0_1"/>
<dbReference type="GO" id="GO:0003697">
    <property type="term" value="F:single-stranded DNA binding"/>
    <property type="evidence" value="ECO:0007669"/>
    <property type="project" value="EnsemblFungi"/>
</dbReference>
<dbReference type="STRING" id="619300.G3AKQ2"/>
<dbReference type="GO" id="GO:0000722">
    <property type="term" value="P:telomere maintenance via recombination"/>
    <property type="evidence" value="ECO:0007669"/>
    <property type="project" value="EnsemblFungi"/>
</dbReference>
<evidence type="ECO:0000259" key="5">
    <source>
        <dbReference type="Pfam" id="PF08784"/>
    </source>
</evidence>
<dbReference type="InterPro" id="IPR014646">
    <property type="entry name" value="Rfa2/RPA32"/>
</dbReference>
<dbReference type="InterPro" id="IPR014892">
    <property type="entry name" value="RPA_C"/>
</dbReference>
<dbReference type="GO" id="GO:0007131">
    <property type="term" value="P:reciprocal meiotic recombination"/>
    <property type="evidence" value="ECO:0007669"/>
    <property type="project" value="EnsemblFungi"/>
</dbReference>
<organism evidence="7">
    <name type="scientific">Spathaspora passalidarum (strain NRRL Y-27907 / 11-Y1)</name>
    <dbReference type="NCBI Taxonomy" id="619300"/>
    <lineage>
        <taxon>Eukaryota</taxon>
        <taxon>Fungi</taxon>
        <taxon>Dikarya</taxon>
        <taxon>Ascomycota</taxon>
        <taxon>Saccharomycotina</taxon>
        <taxon>Pichiomycetes</taxon>
        <taxon>Debaryomycetaceae</taxon>
        <taxon>Spathaspora</taxon>
    </lineage>
</organism>
<dbReference type="InParanoid" id="G3AKQ2"/>
<name>G3AKQ2_SPAPN</name>
<dbReference type="PANTHER" id="PTHR13989">
    <property type="entry name" value="REPLICATION PROTEIN A-RELATED"/>
    <property type="match status" value="1"/>
</dbReference>
<gene>
    <name evidence="6" type="ORF">SPAPADRAFT_135817</name>
</gene>
<proteinExistence type="predicted"/>
<dbReference type="GO" id="GO:0007004">
    <property type="term" value="P:telomere maintenance via telomerase"/>
    <property type="evidence" value="ECO:0007669"/>
    <property type="project" value="EnsemblFungi"/>
</dbReference>
<dbReference type="InterPro" id="IPR040260">
    <property type="entry name" value="RFA2-like"/>
</dbReference>
<evidence type="ECO:0000256" key="4">
    <source>
        <dbReference type="ARBA" id="ARBA00023242"/>
    </source>
</evidence>
<keyword evidence="2" id="KW-0235">DNA replication</keyword>
<dbReference type="GO" id="GO:0000781">
    <property type="term" value="C:chromosome, telomeric region"/>
    <property type="evidence" value="ECO:0007669"/>
    <property type="project" value="EnsemblFungi"/>
</dbReference>
<dbReference type="KEGG" id="spaa:SPAPADRAFT_135817"/>
<dbReference type="CDD" id="cd04478">
    <property type="entry name" value="RPA2_DBD_D"/>
    <property type="match status" value="1"/>
</dbReference>
<reference evidence="6 7" key="1">
    <citation type="journal article" date="2011" name="Proc. Natl. Acad. Sci. U.S.A.">
        <title>Comparative genomics of xylose-fermenting fungi for enhanced biofuel production.</title>
        <authorList>
            <person name="Wohlbach D.J."/>
            <person name="Kuo A."/>
            <person name="Sato T.K."/>
            <person name="Potts K.M."/>
            <person name="Salamov A.A."/>
            <person name="LaButti K.M."/>
            <person name="Sun H."/>
            <person name="Clum A."/>
            <person name="Pangilinan J.L."/>
            <person name="Lindquist E.A."/>
            <person name="Lucas S."/>
            <person name="Lapidus A."/>
            <person name="Jin M."/>
            <person name="Gunawan C."/>
            <person name="Balan V."/>
            <person name="Dale B.E."/>
            <person name="Jeffries T.W."/>
            <person name="Zinkel R."/>
            <person name="Barry K.W."/>
            <person name="Grigoriev I.V."/>
            <person name="Gasch A.P."/>
        </authorList>
    </citation>
    <scope>NUCLEOTIDE SEQUENCE [LARGE SCALE GENOMIC DNA]</scope>
    <source>
        <strain evidence="7">NRRL Y-27907 / 11-Y1</strain>
    </source>
</reference>
<dbReference type="GO" id="GO:0006289">
    <property type="term" value="P:nucleotide-excision repair"/>
    <property type="evidence" value="ECO:0007669"/>
    <property type="project" value="EnsemblFungi"/>
</dbReference>
<dbReference type="GeneID" id="18869921"/>
<dbReference type="GO" id="GO:0003690">
    <property type="term" value="F:double-stranded DNA binding"/>
    <property type="evidence" value="ECO:0007669"/>
    <property type="project" value="EnsemblFungi"/>
</dbReference>
<evidence type="ECO:0000313" key="6">
    <source>
        <dbReference type="EMBL" id="EGW32957.1"/>
    </source>
</evidence>
<dbReference type="InterPro" id="IPR036390">
    <property type="entry name" value="WH_DNA-bd_sf"/>
</dbReference>
<dbReference type="GO" id="GO:0035861">
    <property type="term" value="C:site of double-strand break"/>
    <property type="evidence" value="ECO:0007669"/>
    <property type="project" value="TreeGrafter"/>
</dbReference>
<dbReference type="InterPro" id="IPR012340">
    <property type="entry name" value="NA-bd_OB-fold"/>
</dbReference>
<keyword evidence="4" id="KW-0539">Nucleus</keyword>
<protein>
    <recommendedName>
        <fullName evidence="5">Replication protein A C-terminal domain-containing protein</fullName>
    </recommendedName>
</protein>
<dbReference type="GO" id="GO:0006265">
    <property type="term" value="P:DNA topological change"/>
    <property type="evidence" value="ECO:0007669"/>
    <property type="project" value="EnsemblFungi"/>
</dbReference>
<evidence type="ECO:0000313" key="7">
    <source>
        <dbReference type="Proteomes" id="UP000000709"/>
    </source>
</evidence>
<evidence type="ECO:0000256" key="3">
    <source>
        <dbReference type="ARBA" id="ARBA00023125"/>
    </source>
</evidence>
<dbReference type="PANTHER" id="PTHR13989:SF16">
    <property type="entry name" value="REPLICATION PROTEIN A2"/>
    <property type="match status" value="1"/>
</dbReference>
<dbReference type="SUPFAM" id="SSF50249">
    <property type="entry name" value="Nucleic acid-binding proteins"/>
    <property type="match status" value="1"/>
</dbReference>
<dbReference type="EMBL" id="GL996501">
    <property type="protein sequence ID" value="EGW32957.1"/>
    <property type="molecule type" value="Genomic_DNA"/>
</dbReference>
<dbReference type="GO" id="GO:0045184">
    <property type="term" value="P:establishment of protein localization"/>
    <property type="evidence" value="ECO:0007669"/>
    <property type="project" value="EnsemblFungi"/>
</dbReference>
<dbReference type="Proteomes" id="UP000000709">
    <property type="component" value="Unassembled WGS sequence"/>
</dbReference>
<dbReference type="GO" id="GO:0043565">
    <property type="term" value="F:sequence-specific DNA binding"/>
    <property type="evidence" value="ECO:0007669"/>
    <property type="project" value="EnsemblFungi"/>
</dbReference>
<dbReference type="OMA" id="SFGNKRY"/>
<feature type="domain" description="Replication protein A C-terminal" evidence="5">
    <location>
        <begin position="181"/>
        <end position="252"/>
    </location>
</feature>
<dbReference type="PIRSF" id="PIRSF036949">
    <property type="entry name" value="RPA32"/>
    <property type="match status" value="1"/>
</dbReference>
<evidence type="ECO:0000256" key="2">
    <source>
        <dbReference type="ARBA" id="ARBA00022705"/>
    </source>
</evidence>
<dbReference type="GO" id="GO:0016567">
    <property type="term" value="P:protein ubiquitination"/>
    <property type="evidence" value="ECO:0007669"/>
    <property type="project" value="EnsemblFungi"/>
</dbReference>
<dbReference type="GO" id="GO:0000724">
    <property type="term" value="P:double-strand break repair via homologous recombination"/>
    <property type="evidence" value="ECO:0007669"/>
    <property type="project" value="EnsemblFungi"/>
</dbReference>
<accession>G3AKQ2</accession>
<dbReference type="Gene3D" id="2.40.50.140">
    <property type="entry name" value="Nucleic acid-binding proteins"/>
    <property type="match status" value="1"/>
</dbReference>
<dbReference type="eggNOG" id="KOG3108">
    <property type="taxonomic scope" value="Eukaryota"/>
</dbReference>
<evidence type="ECO:0000256" key="1">
    <source>
        <dbReference type="ARBA" id="ARBA00004123"/>
    </source>
</evidence>
<dbReference type="GO" id="GO:0030491">
    <property type="term" value="P:heteroduplex formation"/>
    <property type="evidence" value="ECO:0007669"/>
    <property type="project" value="EnsemblFungi"/>
</dbReference>
<dbReference type="OrthoDB" id="5330228at2759"/>
<dbReference type="GO" id="GO:0006260">
    <property type="term" value="P:DNA replication"/>
    <property type="evidence" value="ECO:0007669"/>
    <property type="project" value="UniProtKB-KW"/>
</dbReference>
<dbReference type="SUPFAM" id="SSF46785">
    <property type="entry name" value="Winged helix' DNA-binding domain"/>
    <property type="match status" value="1"/>
</dbReference>
<dbReference type="FunCoup" id="G3AKQ2">
    <property type="interactions" value="897"/>
</dbReference>
<dbReference type="GO" id="GO:0000794">
    <property type="term" value="C:condensed nuclear chromosome"/>
    <property type="evidence" value="ECO:0007669"/>
    <property type="project" value="EnsemblFungi"/>
</dbReference>
<dbReference type="GO" id="GO:0005662">
    <property type="term" value="C:DNA replication factor A complex"/>
    <property type="evidence" value="ECO:0007669"/>
    <property type="project" value="EnsemblFungi"/>
</dbReference>
<sequence>MSDYYGGYEHGGFSTSTTTTGSQPVSAGANSAAVRSSLTPVTIKQINESTQPVPDGPFHVNNMELNMVSFVGIIRKITAFESAISFTIEDGTGSTEIRKWINSDQTSKDAEEERYAGWLNTYVCVGGSLKAFNGKTSLQYSGIHQVTDSNQVVYHHLAAIHTHLKAQGVPSSSTKNEQSLFVGENYNNNNNTNTTGNAGASMIDQVFKILQENSQAMAEGVPVTYIGQRLNITPEEANKYCQELMEQGRVFNGYEDSGYLCL</sequence>
<keyword evidence="3" id="KW-0238">DNA-binding</keyword>